<protein>
    <submittedName>
        <fullName evidence="2">Uncharacterized protein</fullName>
    </submittedName>
</protein>
<organism evidence="2 3">
    <name type="scientific">Nitrosomonas ureae</name>
    <dbReference type="NCBI Taxonomy" id="44577"/>
    <lineage>
        <taxon>Bacteria</taxon>
        <taxon>Pseudomonadati</taxon>
        <taxon>Pseudomonadota</taxon>
        <taxon>Betaproteobacteria</taxon>
        <taxon>Nitrosomonadales</taxon>
        <taxon>Nitrosomonadaceae</taxon>
        <taxon>Nitrosomonas</taxon>
    </lineage>
</organism>
<keyword evidence="1" id="KW-0812">Transmembrane</keyword>
<feature type="transmembrane region" description="Helical" evidence="1">
    <location>
        <begin position="64"/>
        <end position="81"/>
    </location>
</feature>
<evidence type="ECO:0000313" key="3">
    <source>
        <dbReference type="Proteomes" id="UP000242498"/>
    </source>
</evidence>
<name>A0A285BTW2_9PROT</name>
<keyword evidence="1" id="KW-0472">Membrane</keyword>
<evidence type="ECO:0000313" key="2">
    <source>
        <dbReference type="EMBL" id="SNX58731.1"/>
    </source>
</evidence>
<keyword evidence="1" id="KW-1133">Transmembrane helix</keyword>
<feature type="transmembrane region" description="Helical" evidence="1">
    <location>
        <begin position="12"/>
        <end position="29"/>
    </location>
</feature>
<evidence type="ECO:0000256" key="1">
    <source>
        <dbReference type="SAM" id="Phobius"/>
    </source>
</evidence>
<proteinExistence type="predicted"/>
<sequence length="82" mass="9301">MISISCSTMINSIGLVMDIVGVLILWRYGLPESLSREGHIFIITDQIDQNERDKAASYDRWSKFGLFLLIAGFVFQLVSNFV</sequence>
<accession>A0A285BTW2</accession>
<dbReference type="EMBL" id="LT907782">
    <property type="protein sequence ID" value="SNX58731.1"/>
    <property type="molecule type" value="Genomic_DNA"/>
</dbReference>
<dbReference type="AlphaFoldDB" id="A0A285BTW2"/>
<dbReference type="Proteomes" id="UP000242498">
    <property type="component" value="Chromosome I"/>
</dbReference>
<reference evidence="2 3" key="1">
    <citation type="submission" date="2017-08" db="EMBL/GenBank/DDBJ databases">
        <authorList>
            <person name="de Groot N.N."/>
        </authorList>
    </citation>
    <scope>NUCLEOTIDE SEQUENCE [LARGE SCALE GENOMIC DNA]</scope>
    <source>
        <strain evidence="2 3">Nm15</strain>
    </source>
</reference>
<gene>
    <name evidence="2" type="ORF">SAMN06296273_0194</name>
</gene>